<name>A2CD95_PROM3</name>
<protein>
    <recommendedName>
        <fullName evidence="4">DUF2752 domain-containing protein</fullName>
    </recommendedName>
</protein>
<dbReference type="AlphaFoldDB" id="A2CD95"/>
<dbReference type="Proteomes" id="UP000002274">
    <property type="component" value="Chromosome"/>
</dbReference>
<dbReference type="PROSITE" id="PS51257">
    <property type="entry name" value="PROKAR_LIPOPROTEIN"/>
    <property type="match status" value="1"/>
</dbReference>
<dbReference type="EMBL" id="CP000554">
    <property type="protein sequence ID" value="ABM79455.1"/>
    <property type="molecule type" value="Genomic_DNA"/>
</dbReference>
<dbReference type="RefSeq" id="WP_011827298.1">
    <property type="nucleotide sequence ID" value="NC_008820.1"/>
</dbReference>
<dbReference type="Pfam" id="PF10825">
    <property type="entry name" value="DUF2752"/>
    <property type="match status" value="1"/>
</dbReference>
<gene>
    <name evidence="2" type="ordered locus">P9303_27251</name>
</gene>
<proteinExistence type="predicted"/>
<evidence type="ECO:0000313" key="2">
    <source>
        <dbReference type="EMBL" id="ABM79455.1"/>
    </source>
</evidence>
<accession>A2CD95</accession>
<sequence length="126" mass="13779">MQRAGYLLPATLTGCLWIKGLHPSLPGWPCPLRALSGIPCPTCFLTRATTEALQGNLSSSMQWHAFGPVVAAILISWSVLAIQQRRLMPIAIHTWHLIAAAVALISYWLVRLGLNFGLGMQAFPVY</sequence>
<evidence type="ECO:0000313" key="3">
    <source>
        <dbReference type="Proteomes" id="UP000002274"/>
    </source>
</evidence>
<feature type="transmembrane region" description="Helical" evidence="1">
    <location>
        <begin position="94"/>
        <end position="110"/>
    </location>
</feature>
<dbReference type="BioCyc" id="PMAR59922:G1G80-2391-MONOMER"/>
<dbReference type="HOGENOM" id="CLU_098258_4_0_3"/>
<keyword evidence="1" id="KW-0812">Transmembrane</keyword>
<reference evidence="2 3" key="1">
    <citation type="journal article" date="2007" name="PLoS Genet.">
        <title>Patterns and implications of gene gain and loss in the evolution of Prochlorococcus.</title>
        <authorList>
            <person name="Kettler G.C."/>
            <person name="Martiny A.C."/>
            <person name="Huang K."/>
            <person name="Zucker J."/>
            <person name="Coleman M.L."/>
            <person name="Rodrigue S."/>
            <person name="Chen F."/>
            <person name="Lapidus A."/>
            <person name="Ferriera S."/>
            <person name="Johnson J."/>
            <person name="Steglich C."/>
            <person name="Church G.M."/>
            <person name="Richardson P."/>
            <person name="Chisholm S.W."/>
        </authorList>
    </citation>
    <scope>NUCLEOTIDE SEQUENCE [LARGE SCALE GENOMIC DNA]</scope>
    <source>
        <strain evidence="2 3">MIT 9303</strain>
    </source>
</reference>
<keyword evidence="1" id="KW-0472">Membrane</keyword>
<evidence type="ECO:0008006" key="4">
    <source>
        <dbReference type="Google" id="ProtNLM"/>
    </source>
</evidence>
<feature type="transmembrane region" description="Helical" evidence="1">
    <location>
        <begin position="63"/>
        <end position="82"/>
    </location>
</feature>
<evidence type="ECO:0000256" key="1">
    <source>
        <dbReference type="SAM" id="Phobius"/>
    </source>
</evidence>
<keyword evidence="1" id="KW-1133">Transmembrane helix</keyword>
<dbReference type="KEGG" id="pmf:P9303_27251"/>
<organism evidence="2 3">
    <name type="scientific">Prochlorococcus marinus (strain MIT 9303)</name>
    <dbReference type="NCBI Taxonomy" id="59922"/>
    <lineage>
        <taxon>Bacteria</taxon>
        <taxon>Bacillati</taxon>
        <taxon>Cyanobacteriota</taxon>
        <taxon>Cyanophyceae</taxon>
        <taxon>Synechococcales</taxon>
        <taxon>Prochlorococcaceae</taxon>
        <taxon>Prochlorococcus</taxon>
    </lineage>
</organism>
<dbReference type="InterPro" id="IPR021215">
    <property type="entry name" value="DUF2752"/>
</dbReference>
<dbReference type="STRING" id="59922.P9303_27251"/>